<dbReference type="InterPro" id="IPR011009">
    <property type="entry name" value="Kinase-like_dom_sf"/>
</dbReference>
<comment type="caution">
    <text evidence="2">The sequence shown here is derived from an EMBL/GenBank/DDBJ whole genome shotgun (WGS) entry which is preliminary data.</text>
</comment>
<sequence>MVENLLKKHLIAKYGDFTPIRLAGGYTNETFLLVGIHPPVVAKVINSVNDEIENEINCLKLTQETGITPKIYDVMKIDDIQIIVMEYRKGINGQTILDSEDLNIKKELYEILGQTLAKSIHSKKYQYVSSGIKECNFNELNYNLDFVPDVLINNSKFLLKNIQDCQDEWVLTHGDYGVHNILYTDTHTLTVLDWEWSEWANPLTDIGWVCWFTKLHYPQYAESLNQLFINEYKKYSSVAVTPELLKAYCVYKVWKILHRIKSGSHEIQEEWVRRLKWTMEEEIFNFN</sequence>
<gene>
    <name evidence="2" type="ORF">M9R32_02505</name>
</gene>
<dbReference type="PANTHER" id="PTHR21310">
    <property type="entry name" value="AMINOGLYCOSIDE PHOSPHOTRANSFERASE-RELATED-RELATED"/>
    <property type="match status" value="1"/>
</dbReference>
<dbReference type="Proteomes" id="UP001152173">
    <property type="component" value="Unassembled WGS sequence"/>
</dbReference>
<dbReference type="Pfam" id="PF01636">
    <property type="entry name" value="APH"/>
    <property type="match status" value="1"/>
</dbReference>
<evidence type="ECO:0000313" key="2">
    <source>
        <dbReference type="EMBL" id="MCZ8536063.1"/>
    </source>
</evidence>
<dbReference type="InterPro" id="IPR051678">
    <property type="entry name" value="AGP_Transferase"/>
</dbReference>
<proteinExistence type="predicted"/>
<dbReference type="EMBL" id="JAMKBJ010000002">
    <property type="protein sequence ID" value="MCZ8536063.1"/>
    <property type="molecule type" value="Genomic_DNA"/>
</dbReference>
<feature type="domain" description="Aminoglycoside phosphotransferase" evidence="1">
    <location>
        <begin position="21"/>
        <end position="222"/>
    </location>
</feature>
<dbReference type="InterPro" id="IPR002575">
    <property type="entry name" value="Aminoglycoside_PTrfase"/>
</dbReference>
<reference evidence="2" key="1">
    <citation type="submission" date="2022-05" db="EMBL/GenBank/DDBJ databases">
        <authorList>
            <person name="Colautti A."/>
            <person name="Iacumin L."/>
        </authorList>
    </citation>
    <scope>NUCLEOTIDE SEQUENCE</scope>
    <source>
        <strain evidence="2">SK 55</strain>
    </source>
</reference>
<accession>A0A9X3LDI5</accession>
<dbReference type="RefSeq" id="WP_269925175.1">
    <property type="nucleotide sequence ID" value="NZ_JAMKBJ010000002.1"/>
</dbReference>
<organism evidence="2 3">
    <name type="scientific">Paenisporosarcina quisquiliarum</name>
    <dbReference type="NCBI Taxonomy" id="365346"/>
    <lineage>
        <taxon>Bacteria</taxon>
        <taxon>Bacillati</taxon>
        <taxon>Bacillota</taxon>
        <taxon>Bacilli</taxon>
        <taxon>Bacillales</taxon>
        <taxon>Caryophanaceae</taxon>
        <taxon>Paenisporosarcina</taxon>
    </lineage>
</organism>
<dbReference type="AlphaFoldDB" id="A0A9X3LDI5"/>
<dbReference type="SUPFAM" id="SSF56112">
    <property type="entry name" value="Protein kinase-like (PK-like)"/>
    <property type="match status" value="1"/>
</dbReference>
<keyword evidence="3" id="KW-1185">Reference proteome</keyword>
<evidence type="ECO:0000259" key="1">
    <source>
        <dbReference type="Pfam" id="PF01636"/>
    </source>
</evidence>
<name>A0A9X3LDI5_9BACL</name>
<protein>
    <submittedName>
        <fullName evidence="2">Aminoglycoside phosphotransferase family protein</fullName>
    </submittedName>
</protein>
<dbReference type="Gene3D" id="3.90.1200.10">
    <property type="match status" value="1"/>
</dbReference>
<evidence type="ECO:0000313" key="3">
    <source>
        <dbReference type="Proteomes" id="UP001152173"/>
    </source>
</evidence>